<evidence type="ECO:0000313" key="3">
    <source>
        <dbReference type="Proteomes" id="UP000285138"/>
    </source>
</evidence>
<reference evidence="2 3" key="1">
    <citation type="submission" date="2018-08" db="EMBL/GenBank/DDBJ databases">
        <title>The metabolism and importance of syntrophic acetate oxidation coupled to methane or sulfide production in haloalkaline environments.</title>
        <authorList>
            <person name="Timmers P.H.A."/>
            <person name="Vavourakis C.D."/>
            <person name="Sorokin D.Y."/>
            <person name="Sinninghe Damste J.S."/>
            <person name="Muyzer G."/>
            <person name="Stams A.J.M."/>
            <person name="Plugge C.M."/>
        </authorList>
    </citation>
    <scope>NUCLEOTIDE SEQUENCE [LARGE SCALE GENOMIC DNA]</scope>
    <source>
        <strain evidence="2">MSAO_Bac1</strain>
    </source>
</reference>
<feature type="compositionally biased region" description="Basic and acidic residues" evidence="1">
    <location>
        <begin position="134"/>
        <end position="165"/>
    </location>
</feature>
<comment type="caution">
    <text evidence="2">The sequence shown here is derived from an EMBL/GenBank/DDBJ whole genome shotgun (WGS) entry which is preliminary data.</text>
</comment>
<dbReference type="AlphaFoldDB" id="A0A424YIQ3"/>
<accession>A0A424YIQ3</accession>
<gene>
    <name evidence="2" type="ORF">D5R97_00555</name>
</gene>
<proteinExistence type="predicted"/>
<dbReference type="Proteomes" id="UP000285138">
    <property type="component" value="Unassembled WGS sequence"/>
</dbReference>
<organism evidence="2 3">
    <name type="scientific">Candidatus Syntrophonatronum acetioxidans</name>
    <dbReference type="NCBI Taxonomy" id="1795816"/>
    <lineage>
        <taxon>Bacteria</taxon>
        <taxon>Bacillati</taxon>
        <taxon>Bacillota</taxon>
        <taxon>Clostridia</taxon>
        <taxon>Eubacteriales</taxon>
        <taxon>Syntrophomonadaceae</taxon>
        <taxon>Candidatus Syntrophonatronum</taxon>
    </lineage>
</organism>
<protein>
    <recommendedName>
        <fullName evidence="4">DUF1376 domain-containing protein</fullName>
    </recommendedName>
</protein>
<evidence type="ECO:0000256" key="1">
    <source>
        <dbReference type="SAM" id="MobiDB-lite"/>
    </source>
</evidence>
<dbReference type="EMBL" id="QZAA01000026">
    <property type="protein sequence ID" value="RQD78316.1"/>
    <property type="molecule type" value="Genomic_DNA"/>
</dbReference>
<evidence type="ECO:0008006" key="4">
    <source>
        <dbReference type="Google" id="ProtNLM"/>
    </source>
</evidence>
<name>A0A424YIQ3_9FIRM</name>
<evidence type="ECO:0000313" key="2">
    <source>
        <dbReference type="EMBL" id="RQD78316.1"/>
    </source>
</evidence>
<feature type="region of interest" description="Disordered" evidence="1">
    <location>
        <begin position="134"/>
        <end position="179"/>
    </location>
</feature>
<sequence length="351" mass="40802">MITPDFFCDEDLVRYFDFGGRLFFQGLWCVAEDSGVYQPQPLTLKMKIFPGDSLELKKLEGYLEKLLELGKVIEYQVGPKKLHYIKNFHKYQRIDKPSPPSLPLPPWLTWQGEEEVGPHRHRWKYQVDLREGDFENSKTFPRRGEKGPPPEVKVKERKESKEKEISTGCFPGETAGEENYTKGHEGAVLEKHQAKDAKKVQEKREAYFAAEGSKKDTGRNDIKGAEKVKYQRVDYPEDFEKFWQAYPPGRRMEKRAAYKAWQARLREGQKEGLVPEDLVRAAARYAREMKSRNKEPQYIKLPKTFLGSHRPFEDYLKEGEGVIAPGGDTPRAWNLLSRYLQGESQEEKEHG</sequence>